<reference evidence="5 6" key="1">
    <citation type="journal article" date="2023" name="Insect Mol. Biol.">
        <title>Genome sequencing provides insights into the evolution of gene families encoding plant cell wall-degrading enzymes in longhorned beetles.</title>
        <authorList>
            <person name="Shin N.R."/>
            <person name="Okamura Y."/>
            <person name="Kirsch R."/>
            <person name="Pauchet Y."/>
        </authorList>
    </citation>
    <scope>NUCLEOTIDE SEQUENCE [LARGE SCALE GENOMIC DNA]</scope>
    <source>
        <strain evidence="5">EAD_L_NR</strain>
    </source>
</reference>
<dbReference type="InterPro" id="IPR039742">
    <property type="entry name" value="Shq1"/>
</dbReference>
<feature type="compositionally biased region" description="Acidic residues" evidence="3">
    <location>
        <begin position="433"/>
        <end position="444"/>
    </location>
</feature>
<dbReference type="GO" id="GO:0051082">
    <property type="term" value="F:unfolded protein binding"/>
    <property type="evidence" value="ECO:0007669"/>
    <property type="project" value="TreeGrafter"/>
</dbReference>
<dbReference type="Proteomes" id="UP001159042">
    <property type="component" value="Unassembled WGS sequence"/>
</dbReference>
<dbReference type="PANTHER" id="PTHR12967:SF0">
    <property type="entry name" value="PROTEIN SHQ1 HOMOLOG"/>
    <property type="match status" value="1"/>
</dbReference>
<dbReference type="SUPFAM" id="SSF49764">
    <property type="entry name" value="HSP20-like chaperones"/>
    <property type="match status" value="1"/>
</dbReference>
<dbReference type="InterPro" id="IPR007009">
    <property type="entry name" value="Shq1_C"/>
</dbReference>
<feature type="domain" description="CS" evidence="4">
    <location>
        <begin position="1"/>
        <end position="89"/>
    </location>
</feature>
<organism evidence="5 6">
    <name type="scientific">Exocentrus adspersus</name>
    <dbReference type="NCBI Taxonomy" id="1586481"/>
    <lineage>
        <taxon>Eukaryota</taxon>
        <taxon>Metazoa</taxon>
        <taxon>Ecdysozoa</taxon>
        <taxon>Arthropoda</taxon>
        <taxon>Hexapoda</taxon>
        <taxon>Insecta</taxon>
        <taxon>Pterygota</taxon>
        <taxon>Neoptera</taxon>
        <taxon>Endopterygota</taxon>
        <taxon>Coleoptera</taxon>
        <taxon>Polyphaga</taxon>
        <taxon>Cucujiformia</taxon>
        <taxon>Chrysomeloidea</taxon>
        <taxon>Cerambycidae</taxon>
        <taxon>Lamiinae</taxon>
        <taxon>Acanthocinini</taxon>
        <taxon>Exocentrus</taxon>
    </lineage>
</organism>
<feature type="compositionally biased region" description="Acidic residues" evidence="3">
    <location>
        <begin position="409"/>
        <end position="426"/>
    </location>
</feature>
<dbReference type="InterPro" id="IPR008978">
    <property type="entry name" value="HSP20-like_chaperone"/>
</dbReference>
<dbReference type="InterPro" id="IPR007052">
    <property type="entry name" value="CS_dom"/>
</dbReference>
<dbReference type="GO" id="GO:0005654">
    <property type="term" value="C:nucleoplasm"/>
    <property type="evidence" value="ECO:0007669"/>
    <property type="project" value="TreeGrafter"/>
</dbReference>
<dbReference type="Pfam" id="PF21413">
    <property type="entry name" value="SHQ1-like_CS"/>
    <property type="match status" value="1"/>
</dbReference>
<dbReference type="EMBL" id="JANEYG010000004">
    <property type="protein sequence ID" value="KAJ8923635.1"/>
    <property type="molecule type" value="Genomic_DNA"/>
</dbReference>
<evidence type="ECO:0000256" key="2">
    <source>
        <dbReference type="ARBA" id="ARBA00013750"/>
    </source>
</evidence>
<evidence type="ECO:0000313" key="5">
    <source>
        <dbReference type="EMBL" id="KAJ8923635.1"/>
    </source>
</evidence>
<dbReference type="GO" id="GO:0005737">
    <property type="term" value="C:cytoplasm"/>
    <property type="evidence" value="ECO:0007669"/>
    <property type="project" value="TreeGrafter"/>
</dbReference>
<gene>
    <name evidence="5" type="ORF">NQ315_010215</name>
</gene>
<proteinExistence type="inferred from homology"/>
<protein>
    <recommendedName>
        <fullName evidence="2">Protein SHQ1 homolog</fullName>
    </recommendedName>
</protein>
<dbReference type="PROSITE" id="PS51203">
    <property type="entry name" value="CS"/>
    <property type="match status" value="1"/>
</dbReference>
<dbReference type="AlphaFoldDB" id="A0AAV8WAJ2"/>
<evidence type="ECO:0000256" key="1">
    <source>
        <dbReference type="ARBA" id="ARBA00005607"/>
    </source>
</evidence>
<accession>A0AAV8WAJ2</accession>
<dbReference type="InterPro" id="IPR048696">
    <property type="entry name" value="SHQ1-like_CS"/>
</dbReference>
<evidence type="ECO:0000256" key="3">
    <source>
        <dbReference type="SAM" id="MobiDB-lite"/>
    </source>
</evidence>
<evidence type="ECO:0000313" key="6">
    <source>
        <dbReference type="Proteomes" id="UP001159042"/>
    </source>
</evidence>
<sequence length="444" mass="51785">MLIPRFSLSQDPKTLTIKLLARYCKLGDLEVEVEENCFLFSCCPYYLRLSLPGRIVDNDNTKSSYDTDTGEFTFTFDKVIPGEEFEDLAYITKFLVKKVDASYGFEDENEKIVVLSGDTVEEDIGEVKDCLTFGFGFALQGGAYFKSIHTEYFDVFNVDPFKQSLEERRKLRLKYEVLKFDKDYYLGDLLEPDDIEGIIQQVPPWKTHTSSAHFTNKELDFLKDLPNKDYKLSEIQTNYVFNSLIDILYAYCYNQRVNEYEENSESGWNIATLSASLSWLDVFETPRETLVFAFRRSLIYPLYRNFNLSLKVLDDLHQLLHLGEEYILKCLIEIYYIFLNGDSCRYILNNLFIKDYIIYVMKWDKSKWLEYLESLYKVTIKKDELGLNLREIEEDIVLIQQMMNLDVKDDENDSTDSEDSSDEDGDSSGVETDTSDESGNETSK</sequence>
<feature type="region of interest" description="Disordered" evidence="3">
    <location>
        <begin position="409"/>
        <end position="444"/>
    </location>
</feature>
<evidence type="ECO:0000259" key="4">
    <source>
        <dbReference type="PROSITE" id="PS51203"/>
    </source>
</evidence>
<dbReference type="PANTHER" id="PTHR12967">
    <property type="entry name" value="PROTEIN SHQ1 HOMOLOG"/>
    <property type="match status" value="1"/>
</dbReference>
<dbReference type="GO" id="GO:0000493">
    <property type="term" value="P:box H/ACA snoRNP assembly"/>
    <property type="evidence" value="ECO:0007669"/>
    <property type="project" value="InterPro"/>
</dbReference>
<keyword evidence="6" id="KW-1185">Reference proteome</keyword>
<dbReference type="Pfam" id="PF04925">
    <property type="entry name" value="SHQ1"/>
    <property type="match status" value="1"/>
</dbReference>
<name>A0AAV8WAJ2_9CUCU</name>
<comment type="similarity">
    <text evidence="1">Belongs to the SHQ1 family.</text>
</comment>
<dbReference type="Gene3D" id="2.60.40.790">
    <property type="match status" value="1"/>
</dbReference>
<comment type="caution">
    <text evidence="5">The sequence shown here is derived from an EMBL/GenBank/DDBJ whole genome shotgun (WGS) entry which is preliminary data.</text>
</comment>